<protein>
    <recommendedName>
        <fullName evidence="2">Probable branched-chain-amino-acid aminotransferase</fullName>
    </recommendedName>
</protein>
<dbReference type="InterPro" id="IPR050571">
    <property type="entry name" value="Class-IV_PLP-Dep_Aminotrnsfr"/>
</dbReference>
<evidence type="ECO:0000313" key="3">
    <source>
        <dbReference type="EMBL" id="GEN64200.1"/>
    </source>
</evidence>
<dbReference type="InterPro" id="IPR036038">
    <property type="entry name" value="Aminotransferase-like"/>
</dbReference>
<evidence type="ECO:0000256" key="2">
    <source>
        <dbReference type="ARBA" id="ARBA00014472"/>
    </source>
</evidence>
<dbReference type="GO" id="GO:0008153">
    <property type="term" value="P:4-aminobenzoate biosynthetic process"/>
    <property type="evidence" value="ECO:0007669"/>
    <property type="project" value="TreeGrafter"/>
</dbReference>
<dbReference type="SUPFAM" id="SSF56752">
    <property type="entry name" value="D-aminoacid aminotransferase-like PLP-dependent enzymes"/>
    <property type="match status" value="1"/>
</dbReference>
<organism evidence="3 4">
    <name type="scientific">Acetobacter oeni</name>
    <dbReference type="NCBI Taxonomy" id="304077"/>
    <lineage>
        <taxon>Bacteria</taxon>
        <taxon>Pseudomonadati</taxon>
        <taxon>Pseudomonadota</taxon>
        <taxon>Alphaproteobacteria</taxon>
        <taxon>Acetobacterales</taxon>
        <taxon>Acetobacteraceae</taxon>
        <taxon>Acetobacter</taxon>
    </lineage>
</organism>
<dbReference type="InterPro" id="IPR043132">
    <property type="entry name" value="BCAT-like_C"/>
</dbReference>
<dbReference type="RefSeq" id="WP_261765988.1">
    <property type="nucleotide sequence ID" value="NZ_BJYG01000036.1"/>
</dbReference>
<evidence type="ECO:0000256" key="1">
    <source>
        <dbReference type="ARBA" id="ARBA00009320"/>
    </source>
</evidence>
<dbReference type="Pfam" id="PF01063">
    <property type="entry name" value="Aminotran_4"/>
    <property type="match status" value="1"/>
</dbReference>
<comment type="similarity">
    <text evidence="1">Belongs to the class-IV pyridoxal-phosphate-dependent aminotransferase family.</text>
</comment>
<dbReference type="Gene3D" id="3.30.470.10">
    <property type="match status" value="1"/>
</dbReference>
<dbReference type="AlphaFoldDB" id="A0A511XMN5"/>
<dbReference type="InterPro" id="IPR001544">
    <property type="entry name" value="Aminotrans_IV"/>
</dbReference>
<reference evidence="3 4" key="1">
    <citation type="submission" date="2019-07" db="EMBL/GenBank/DDBJ databases">
        <title>Whole genome shotgun sequence of Acetobacter oeni NBRC 105207.</title>
        <authorList>
            <person name="Hosoyama A."/>
            <person name="Uohara A."/>
            <person name="Ohji S."/>
            <person name="Ichikawa N."/>
        </authorList>
    </citation>
    <scope>NUCLEOTIDE SEQUENCE [LARGE SCALE GENOMIC DNA]</scope>
    <source>
        <strain evidence="3 4">NBRC 105207</strain>
    </source>
</reference>
<keyword evidence="3" id="KW-0032">Aminotransferase</keyword>
<dbReference type="EMBL" id="BJYG01000036">
    <property type="protein sequence ID" value="GEN64200.1"/>
    <property type="molecule type" value="Genomic_DNA"/>
</dbReference>
<dbReference type="GO" id="GO:0008483">
    <property type="term" value="F:transaminase activity"/>
    <property type="evidence" value="ECO:0007669"/>
    <property type="project" value="UniProtKB-KW"/>
</dbReference>
<keyword evidence="4" id="KW-1185">Reference proteome</keyword>
<dbReference type="PANTHER" id="PTHR42743">
    <property type="entry name" value="AMINO-ACID AMINOTRANSFERASE"/>
    <property type="match status" value="1"/>
</dbReference>
<dbReference type="GO" id="GO:0008696">
    <property type="term" value="F:4-amino-4-deoxychorismate lyase activity"/>
    <property type="evidence" value="ECO:0007669"/>
    <property type="project" value="TreeGrafter"/>
</dbReference>
<proteinExistence type="inferred from homology"/>
<comment type="caution">
    <text evidence="3">The sequence shown here is derived from an EMBL/GenBank/DDBJ whole genome shotgun (WGS) entry which is preliminary data.</text>
</comment>
<gene>
    <name evidence="3" type="ORF">AOE01nite_24240</name>
</gene>
<evidence type="ECO:0000313" key="4">
    <source>
        <dbReference type="Proteomes" id="UP000321746"/>
    </source>
</evidence>
<dbReference type="PANTHER" id="PTHR42743:SF2">
    <property type="entry name" value="AMINODEOXYCHORISMATE LYASE"/>
    <property type="match status" value="1"/>
</dbReference>
<dbReference type="GO" id="GO:0005829">
    <property type="term" value="C:cytosol"/>
    <property type="evidence" value="ECO:0007669"/>
    <property type="project" value="TreeGrafter"/>
</dbReference>
<dbReference type="InterPro" id="IPR043131">
    <property type="entry name" value="BCAT-like_N"/>
</dbReference>
<keyword evidence="3" id="KW-0808">Transferase</keyword>
<dbReference type="Proteomes" id="UP000321746">
    <property type="component" value="Unassembled WGS sequence"/>
</dbReference>
<accession>A0A511XMN5</accession>
<dbReference type="Gene3D" id="3.20.10.10">
    <property type="entry name" value="D-amino Acid Aminotransferase, subunit A, domain 2"/>
    <property type="match status" value="1"/>
</dbReference>
<sequence length="268" mass="28806">MTDPVWLDGTILPLEKARIAPDDRGLLLGDGLFETMRVASGKVCHPDRHLARLAEGCRTLMLPPPDLSLLQQAMTDLLEASALTNGSLRLTITRGCGPRGVLPTSPVRPTILIRTAPAAQKPSTPVRLGTSRYRKDEKSPLSSVKSLACLPFIMARMEAAASGLDDALLLATTGAVAESTTANILFLMHDTFLTPPLQDGPLPGIARSRLCESGLLRETSVRPEDISSMTAAWLVNALSLTPVISIDSHSLSFSPHADTRLRQFLFPV</sequence>
<name>A0A511XMN5_9PROT</name>